<keyword evidence="2" id="KW-0238">DNA-binding</keyword>
<gene>
    <name evidence="5" type="ORF">PS880_05250</name>
</gene>
<dbReference type="InterPro" id="IPR008920">
    <property type="entry name" value="TF_FadR/GntR_C"/>
</dbReference>
<keyword evidence="3" id="KW-0804">Transcription</keyword>
<dbReference type="Gene3D" id="1.20.120.530">
    <property type="entry name" value="GntR ligand-binding domain-like"/>
    <property type="match status" value="1"/>
</dbReference>
<dbReference type="SUPFAM" id="SSF48008">
    <property type="entry name" value="GntR ligand-binding domain-like"/>
    <property type="match status" value="1"/>
</dbReference>
<dbReference type="Pfam" id="PF07729">
    <property type="entry name" value="FCD"/>
    <property type="match status" value="1"/>
</dbReference>
<evidence type="ECO:0000256" key="1">
    <source>
        <dbReference type="ARBA" id="ARBA00023015"/>
    </source>
</evidence>
<dbReference type="EMBL" id="CABVIH010000032">
    <property type="protein sequence ID" value="VVP48961.1"/>
    <property type="molecule type" value="Genomic_DNA"/>
</dbReference>
<dbReference type="InterPro" id="IPR011711">
    <property type="entry name" value="GntR_C"/>
</dbReference>
<organism evidence="5 6">
    <name type="scientific">Pseudomonas fluorescens</name>
    <dbReference type="NCBI Taxonomy" id="294"/>
    <lineage>
        <taxon>Bacteria</taxon>
        <taxon>Pseudomonadati</taxon>
        <taxon>Pseudomonadota</taxon>
        <taxon>Gammaproteobacteria</taxon>
        <taxon>Pseudomonadales</taxon>
        <taxon>Pseudomonadaceae</taxon>
        <taxon>Pseudomonas</taxon>
    </lineage>
</organism>
<evidence type="ECO:0000313" key="5">
    <source>
        <dbReference type="EMBL" id="VVP48961.1"/>
    </source>
</evidence>
<dbReference type="AlphaFoldDB" id="A0A5E7PHN6"/>
<reference evidence="5 6" key="1">
    <citation type="submission" date="2019-09" db="EMBL/GenBank/DDBJ databases">
        <authorList>
            <person name="Chandra G."/>
            <person name="Truman W A."/>
        </authorList>
    </citation>
    <scope>NUCLEOTIDE SEQUENCE [LARGE SCALE GENOMIC DNA]</scope>
    <source>
        <strain evidence="5">PS880</strain>
    </source>
</reference>
<evidence type="ECO:0000256" key="2">
    <source>
        <dbReference type="ARBA" id="ARBA00023125"/>
    </source>
</evidence>
<dbReference type="Proteomes" id="UP000375525">
    <property type="component" value="Unassembled WGS sequence"/>
</dbReference>
<accession>A0A5E7PHN6</accession>
<sequence length="99" mass="11617">MSDPLLDWGHALRAIYAIYCNCQTTVRNNSSDEWWIRIILRVQLNSARLAHDDQQHYMNRLSREHEEIYDAIARQNSDAARAAMRLHLTNSRERHAPCA</sequence>
<keyword evidence="1" id="KW-0805">Transcription regulation</keyword>
<dbReference type="GO" id="GO:0003677">
    <property type="term" value="F:DNA binding"/>
    <property type="evidence" value="ECO:0007669"/>
    <property type="project" value="UniProtKB-KW"/>
</dbReference>
<protein>
    <recommendedName>
        <fullName evidence="4">GntR C-terminal domain-containing protein</fullName>
    </recommendedName>
</protein>
<name>A0A5E7PHN6_PSEFL</name>
<evidence type="ECO:0000259" key="4">
    <source>
        <dbReference type="Pfam" id="PF07729"/>
    </source>
</evidence>
<proteinExistence type="predicted"/>
<evidence type="ECO:0000313" key="6">
    <source>
        <dbReference type="Proteomes" id="UP000375525"/>
    </source>
</evidence>
<feature type="domain" description="GntR C-terminal" evidence="4">
    <location>
        <begin position="41"/>
        <end position="89"/>
    </location>
</feature>
<evidence type="ECO:0000256" key="3">
    <source>
        <dbReference type="ARBA" id="ARBA00023163"/>
    </source>
</evidence>